<keyword evidence="1" id="KW-0732">Signal</keyword>
<organism evidence="2 3">
    <name type="scientific">Klebsiella oxytoca</name>
    <dbReference type="NCBI Taxonomy" id="571"/>
    <lineage>
        <taxon>Bacteria</taxon>
        <taxon>Pseudomonadati</taxon>
        <taxon>Pseudomonadota</taxon>
        <taxon>Gammaproteobacteria</taxon>
        <taxon>Enterobacterales</taxon>
        <taxon>Enterobacteriaceae</taxon>
        <taxon>Klebsiella/Raoultella group</taxon>
        <taxon>Klebsiella</taxon>
    </lineage>
</organism>
<dbReference type="InterPro" id="IPR009736">
    <property type="entry name" value="DUF1307"/>
</dbReference>
<accession>A0A6B8MMD4</accession>
<sequence length="153" mass="17025">MKFNRRITAVLGATLVMAALMGCDNKKDDVKAFSNTMNGVDLTFTYHYKGDLVTRQDAENKIPYKSLGVSNEEQARKIIDPIGAAYSNIKGVTHSVDYKETYAQEHLSIDFNQVKISELCKLPGASFTDCSQKSISLSESEKMLKSQGFKEVK</sequence>
<evidence type="ECO:0000256" key="1">
    <source>
        <dbReference type="SAM" id="SignalP"/>
    </source>
</evidence>
<dbReference type="PROSITE" id="PS51257">
    <property type="entry name" value="PROKAR_LIPOPROTEIN"/>
    <property type="match status" value="1"/>
</dbReference>
<dbReference type="SUPFAM" id="SSF160704">
    <property type="entry name" value="YehR-like"/>
    <property type="match status" value="1"/>
</dbReference>
<feature type="chain" id="PRO_5025634901" evidence="1">
    <location>
        <begin position="19"/>
        <end position="153"/>
    </location>
</feature>
<dbReference type="InterPro" id="IPR036699">
    <property type="entry name" value="YehR-like_sf"/>
</dbReference>
<dbReference type="EMBL" id="CP046115">
    <property type="protein sequence ID" value="QGN38865.1"/>
    <property type="molecule type" value="Genomic_DNA"/>
</dbReference>
<feature type="signal peptide" evidence="1">
    <location>
        <begin position="1"/>
        <end position="18"/>
    </location>
</feature>
<dbReference type="PIRSF" id="PIRSF006187">
    <property type="entry name" value="DUF1307"/>
    <property type="match status" value="1"/>
</dbReference>
<proteinExistence type="predicted"/>
<gene>
    <name evidence="2" type="ORF">GJ746_16895</name>
</gene>
<dbReference type="Proteomes" id="UP000427108">
    <property type="component" value="Chromosome"/>
</dbReference>
<evidence type="ECO:0000313" key="2">
    <source>
        <dbReference type="EMBL" id="QGN38865.1"/>
    </source>
</evidence>
<reference evidence="2 3" key="1">
    <citation type="submission" date="2019-11" db="EMBL/GenBank/DDBJ databases">
        <title>Isolation and Application of One Kind of P-Hydroxybenzoic Acid Degrading Bacterium in Mitigating Cropping Obstacle of Cucumber.</title>
        <authorList>
            <person name="Wu F."/>
            <person name="An Y."/>
        </authorList>
    </citation>
    <scope>NUCLEOTIDE SEQUENCE [LARGE SCALE GENOMIC DNA]</scope>
    <source>
        <strain evidence="2 3">P620</strain>
    </source>
</reference>
<name>A0A6B8MMD4_KLEOX</name>
<dbReference type="AlphaFoldDB" id="A0A6B8MMD4"/>
<dbReference type="Pfam" id="PF06998">
    <property type="entry name" value="DUF1307"/>
    <property type="match status" value="1"/>
</dbReference>
<dbReference type="Gene3D" id="3.30.1830.10">
    <property type="entry name" value="YehR-like"/>
    <property type="match status" value="1"/>
</dbReference>
<evidence type="ECO:0000313" key="3">
    <source>
        <dbReference type="Proteomes" id="UP000427108"/>
    </source>
</evidence>
<dbReference type="RefSeq" id="WP_154681235.1">
    <property type="nucleotide sequence ID" value="NZ_CP046115.1"/>
</dbReference>
<protein>
    <submittedName>
        <fullName evidence="2">DUF1307 domain-containing protein</fullName>
    </submittedName>
</protein>
<dbReference type="OrthoDB" id="6586670at2"/>